<dbReference type="PANTHER" id="PTHR12982:SF0">
    <property type="entry name" value="PHOSPHATIDYLINOSITOL N-ACETYLGLUCOSAMINYLTRANSFERASE SUBUNIT C"/>
    <property type="match status" value="1"/>
</dbReference>
<keyword evidence="5 9" id="KW-0812">Transmembrane</keyword>
<comment type="similarity">
    <text evidence="3">Belongs to the PIGC family.</text>
</comment>
<keyword evidence="10" id="KW-0808">Transferase</keyword>
<dbReference type="EMBL" id="JANBVO010000003">
    <property type="protein sequence ID" value="KAJ9155455.1"/>
    <property type="molecule type" value="Genomic_DNA"/>
</dbReference>
<dbReference type="GO" id="GO:0016757">
    <property type="term" value="F:glycosyltransferase activity"/>
    <property type="evidence" value="ECO:0007669"/>
    <property type="project" value="UniProtKB-KW"/>
</dbReference>
<dbReference type="GO" id="GO:0000506">
    <property type="term" value="C:glycosylphosphatidylinositol-N-acetylglucosaminyltransferase (GPI-GnT) complex"/>
    <property type="evidence" value="ECO:0007669"/>
    <property type="project" value="TreeGrafter"/>
</dbReference>
<dbReference type="Proteomes" id="UP001174694">
    <property type="component" value="Unassembled WGS sequence"/>
</dbReference>
<evidence type="ECO:0000256" key="6">
    <source>
        <dbReference type="ARBA" id="ARBA00022989"/>
    </source>
</evidence>
<feature type="transmembrane region" description="Helical" evidence="9">
    <location>
        <begin position="383"/>
        <end position="401"/>
    </location>
</feature>
<keyword evidence="10" id="KW-0328">Glycosyltransferase</keyword>
<comment type="subcellular location">
    <subcellularLocation>
        <location evidence="1">Membrane</location>
        <topology evidence="1">Multi-pass membrane protein</topology>
    </subcellularLocation>
</comment>
<evidence type="ECO:0000313" key="11">
    <source>
        <dbReference type="Proteomes" id="UP001174694"/>
    </source>
</evidence>
<evidence type="ECO:0000256" key="9">
    <source>
        <dbReference type="SAM" id="Phobius"/>
    </source>
</evidence>
<feature type="compositionally biased region" description="Basic residues" evidence="8">
    <location>
        <begin position="207"/>
        <end position="216"/>
    </location>
</feature>
<evidence type="ECO:0000256" key="5">
    <source>
        <dbReference type="ARBA" id="ARBA00022692"/>
    </source>
</evidence>
<evidence type="ECO:0000256" key="3">
    <source>
        <dbReference type="ARBA" id="ARBA00008321"/>
    </source>
</evidence>
<feature type="transmembrane region" description="Helical" evidence="9">
    <location>
        <begin position="453"/>
        <end position="470"/>
    </location>
</feature>
<feature type="region of interest" description="Disordered" evidence="8">
    <location>
        <begin position="1"/>
        <end position="74"/>
    </location>
</feature>
<keyword evidence="4" id="KW-0337">GPI-anchor biosynthesis</keyword>
<reference evidence="10" key="1">
    <citation type="submission" date="2022-07" db="EMBL/GenBank/DDBJ databases">
        <title>Fungi with potential for degradation of polypropylene.</title>
        <authorList>
            <person name="Gostincar C."/>
        </authorList>
    </citation>
    <scope>NUCLEOTIDE SEQUENCE</scope>
    <source>
        <strain evidence="10">EXF-13308</strain>
    </source>
</reference>
<evidence type="ECO:0000256" key="8">
    <source>
        <dbReference type="SAM" id="MobiDB-lite"/>
    </source>
</evidence>
<feature type="compositionally biased region" description="Polar residues" evidence="8">
    <location>
        <begin position="1"/>
        <end position="11"/>
    </location>
</feature>
<evidence type="ECO:0000256" key="1">
    <source>
        <dbReference type="ARBA" id="ARBA00004141"/>
    </source>
</evidence>
<feature type="transmembrane region" description="Helical" evidence="9">
    <location>
        <begin position="352"/>
        <end position="371"/>
    </location>
</feature>
<feature type="compositionally biased region" description="Polar residues" evidence="8">
    <location>
        <begin position="226"/>
        <end position="236"/>
    </location>
</feature>
<dbReference type="Pfam" id="PF06432">
    <property type="entry name" value="GPI2"/>
    <property type="match status" value="1"/>
</dbReference>
<gene>
    <name evidence="10" type="ORF">NKR23_g1659</name>
</gene>
<feature type="transmembrane region" description="Helical" evidence="9">
    <location>
        <begin position="515"/>
        <end position="538"/>
    </location>
</feature>
<dbReference type="PANTHER" id="PTHR12982">
    <property type="entry name" value="PHOSPHATIDYLINOSITOL GLYCAN, CLASS C"/>
    <property type="match status" value="1"/>
</dbReference>
<accession>A0AA38VYU4</accession>
<feature type="transmembrane region" description="Helical" evidence="9">
    <location>
        <begin position="168"/>
        <end position="185"/>
    </location>
</feature>
<sequence>MAPPSSLQYSASPPEDADDRFPPLARSMTGPAAFQPSRSDPSHLAPEDAIYAASPPRRPSNFGSGGNVNEGLRDLRSRRLRLHEEGSRSRSRRRKRTWKKLLWVKQSYPDNYTDQATFLENLQRNPRLQPYEFWPLVADSTVIVQHVCSVIIFVVCFVGIFQERVSPVSVVGWGSFATFLGWLLWDWWVGKESDGSEEEAAVAFRNAGRRRSRPRPHRDEVREGASSVNSVQGGEDSTTAPPTTSNSSVSNLPSAASSTSNLLSAAAAQHDQPPQRQPYPSNNSSTTNLLSAKHTHSASASSLISNASQTSATGTSAARSTAPGTTTGDPASPTKHRPSSPLRGGRSQLRVATIKSAILIYFTLLGLSPILKSLTRSTSSDSIWAMSFWLLTINIFFFDYSGGWTGGAGGSGGGSGAGSGGGSSTRGVASLSTNAALMASTVLASRLPSTGQVFSLTLFSIEVFGLFPVFRRYARHRSWRYHVALTVLLVLGAGGGVGMTLAGGGPGAGWPWKSAVAGMLGGCVVVALAMGGCSWWLIGLQKYKNEIYGPWDPARPIIISRRHWEDE</sequence>
<comment type="pathway">
    <text evidence="2">Glycolipid biosynthesis; glycosylphosphatidylinositol-anchor biosynthesis.</text>
</comment>
<keyword evidence="7 9" id="KW-0472">Membrane</keyword>
<keyword evidence="11" id="KW-1185">Reference proteome</keyword>
<protein>
    <submittedName>
        <fullName evidence="10">Phosphatidylinositol N-acetylglucosaminyltransferase GPI2 subunit</fullName>
    </submittedName>
</protein>
<dbReference type="InterPro" id="IPR009450">
    <property type="entry name" value="Plno_GlcNAc_GPI2"/>
</dbReference>
<feature type="compositionally biased region" description="Low complexity" evidence="8">
    <location>
        <begin position="237"/>
        <end position="268"/>
    </location>
</feature>
<organism evidence="10 11">
    <name type="scientific">Pleurostoma richardsiae</name>
    <dbReference type="NCBI Taxonomy" id="41990"/>
    <lineage>
        <taxon>Eukaryota</taxon>
        <taxon>Fungi</taxon>
        <taxon>Dikarya</taxon>
        <taxon>Ascomycota</taxon>
        <taxon>Pezizomycotina</taxon>
        <taxon>Sordariomycetes</taxon>
        <taxon>Sordariomycetidae</taxon>
        <taxon>Calosphaeriales</taxon>
        <taxon>Pleurostomataceae</taxon>
        <taxon>Pleurostoma</taxon>
    </lineage>
</organism>
<evidence type="ECO:0000256" key="4">
    <source>
        <dbReference type="ARBA" id="ARBA00022502"/>
    </source>
</evidence>
<name>A0AA38VYU4_9PEZI</name>
<keyword evidence="6 9" id="KW-1133">Transmembrane helix</keyword>
<evidence type="ECO:0000256" key="2">
    <source>
        <dbReference type="ARBA" id="ARBA00004687"/>
    </source>
</evidence>
<feature type="region of interest" description="Disordered" evidence="8">
    <location>
        <begin position="206"/>
        <end position="347"/>
    </location>
</feature>
<comment type="caution">
    <text evidence="10">The sequence shown here is derived from an EMBL/GenBank/DDBJ whole genome shotgun (WGS) entry which is preliminary data.</text>
</comment>
<feature type="compositionally biased region" description="Low complexity" evidence="8">
    <location>
        <begin position="281"/>
        <end position="328"/>
    </location>
</feature>
<proteinExistence type="inferred from homology"/>
<dbReference type="GO" id="GO:0006506">
    <property type="term" value="P:GPI anchor biosynthetic process"/>
    <property type="evidence" value="ECO:0007669"/>
    <property type="project" value="UniProtKB-KW"/>
</dbReference>
<evidence type="ECO:0000313" key="10">
    <source>
        <dbReference type="EMBL" id="KAJ9155455.1"/>
    </source>
</evidence>
<dbReference type="AlphaFoldDB" id="A0AA38VYU4"/>
<evidence type="ECO:0000256" key="7">
    <source>
        <dbReference type="ARBA" id="ARBA00023136"/>
    </source>
</evidence>
<feature type="transmembrane region" description="Helical" evidence="9">
    <location>
        <begin position="482"/>
        <end position="503"/>
    </location>
</feature>
<feature type="transmembrane region" description="Helical" evidence="9">
    <location>
        <begin position="143"/>
        <end position="161"/>
    </location>
</feature>